<gene>
    <name evidence="2" type="ORF">ANCDUO_14690</name>
</gene>
<dbReference type="InterPro" id="IPR047225">
    <property type="entry name" value="PH_GRAF"/>
</dbReference>
<dbReference type="InterPro" id="IPR001849">
    <property type="entry name" value="PH_domain"/>
</dbReference>
<dbReference type="Proteomes" id="UP000054047">
    <property type="component" value="Unassembled WGS sequence"/>
</dbReference>
<dbReference type="PANTHER" id="PTHR12552:SF1">
    <property type="entry name" value="RHO GTPASE-ACTIVATING PROTEIN GRAF"/>
    <property type="match status" value="1"/>
</dbReference>
<evidence type="ECO:0000259" key="1">
    <source>
        <dbReference type="PROSITE" id="PS50003"/>
    </source>
</evidence>
<accession>A0A0C2CZ93</accession>
<name>A0A0C2CZ93_9BILA</name>
<reference evidence="2 3" key="1">
    <citation type="submission" date="2013-12" db="EMBL/GenBank/DDBJ databases">
        <title>Draft genome of the parsitic nematode Ancylostoma duodenale.</title>
        <authorList>
            <person name="Mitreva M."/>
        </authorList>
    </citation>
    <scope>NUCLEOTIDE SEQUENCE [LARGE SCALE GENOMIC DNA]</scope>
    <source>
        <strain evidence="2 3">Zhejiang</strain>
    </source>
</reference>
<sequence>MILARCSLLSLSALGHVIHEDFKPFLDGVQDRVQKTKDSYMATIAEAEELKEKMLKTHTKAGQASNPPGTIAGGSERSSTIKQGYVYMQEKSKLPKTIGRDVLAGKWTKYYCVYSKETRIFTMIPITATSKTDMKGALGLSVSFKLKECLRRSSDSIDKRFCFDLIADERPDVMTFQALSEEDRRQWIDAMDGKQTVYSPGAGPVATTLQSRFTSRTTLYSSCGVLCVKEGVWKKKRRCSIRSSS</sequence>
<dbReference type="CDD" id="cd01249">
    <property type="entry name" value="BAR-PH_GRAF_family"/>
    <property type="match status" value="1"/>
</dbReference>
<dbReference type="SUPFAM" id="SSF50729">
    <property type="entry name" value="PH domain-like"/>
    <property type="match status" value="1"/>
</dbReference>
<dbReference type="SUPFAM" id="SSF103657">
    <property type="entry name" value="BAR/IMD domain-like"/>
    <property type="match status" value="1"/>
</dbReference>
<proteinExistence type="predicted"/>
<organism evidence="2 3">
    <name type="scientific">Ancylostoma duodenale</name>
    <dbReference type="NCBI Taxonomy" id="51022"/>
    <lineage>
        <taxon>Eukaryota</taxon>
        <taxon>Metazoa</taxon>
        <taxon>Ecdysozoa</taxon>
        <taxon>Nematoda</taxon>
        <taxon>Chromadorea</taxon>
        <taxon>Rhabditida</taxon>
        <taxon>Rhabditina</taxon>
        <taxon>Rhabditomorpha</taxon>
        <taxon>Strongyloidea</taxon>
        <taxon>Ancylostomatidae</taxon>
        <taxon>Ancylostomatinae</taxon>
        <taxon>Ancylostoma</taxon>
    </lineage>
</organism>
<feature type="domain" description="PH" evidence="1">
    <location>
        <begin position="79"/>
        <end position="196"/>
    </location>
</feature>
<dbReference type="EMBL" id="KN737807">
    <property type="protein sequence ID" value="KIH55157.1"/>
    <property type="molecule type" value="Genomic_DNA"/>
</dbReference>
<dbReference type="AlphaFoldDB" id="A0A0C2CZ93"/>
<keyword evidence="3" id="KW-1185">Reference proteome</keyword>
<dbReference type="InterPro" id="IPR011993">
    <property type="entry name" value="PH-like_dom_sf"/>
</dbReference>
<dbReference type="SMART" id="SM00233">
    <property type="entry name" value="PH"/>
    <property type="match status" value="1"/>
</dbReference>
<evidence type="ECO:0000313" key="2">
    <source>
        <dbReference type="EMBL" id="KIH55157.1"/>
    </source>
</evidence>
<dbReference type="InterPro" id="IPR027267">
    <property type="entry name" value="AH/BAR_dom_sf"/>
</dbReference>
<dbReference type="Pfam" id="PF00169">
    <property type="entry name" value="PH"/>
    <property type="match status" value="1"/>
</dbReference>
<evidence type="ECO:0000313" key="3">
    <source>
        <dbReference type="Proteomes" id="UP000054047"/>
    </source>
</evidence>
<dbReference type="GO" id="GO:0005096">
    <property type="term" value="F:GTPase activator activity"/>
    <property type="evidence" value="ECO:0007669"/>
    <property type="project" value="InterPro"/>
</dbReference>
<dbReference type="Gene3D" id="2.30.29.30">
    <property type="entry name" value="Pleckstrin-homology domain (PH domain)/Phosphotyrosine-binding domain (PTB)"/>
    <property type="match status" value="1"/>
</dbReference>
<dbReference type="OrthoDB" id="3183924at2759"/>
<dbReference type="InterPro" id="IPR047234">
    <property type="entry name" value="GRAF_fam"/>
</dbReference>
<dbReference type="PROSITE" id="PS50003">
    <property type="entry name" value="PH_DOMAIN"/>
    <property type="match status" value="1"/>
</dbReference>
<dbReference type="PANTHER" id="PTHR12552">
    <property type="entry name" value="OLIGOPHRENIN 1"/>
    <property type="match status" value="1"/>
</dbReference>
<protein>
    <submittedName>
        <fullName evidence="2">PH domain protein</fullName>
    </submittedName>
</protein>